<evidence type="ECO:0000256" key="1">
    <source>
        <dbReference type="SAM" id="Phobius"/>
    </source>
</evidence>
<name>A0A2G8IXB7_BACPU</name>
<dbReference type="AlphaFoldDB" id="A0A2G8IXB7"/>
<feature type="transmembrane region" description="Helical" evidence="1">
    <location>
        <begin position="6"/>
        <end position="21"/>
    </location>
</feature>
<dbReference type="Pfam" id="PF14150">
    <property type="entry name" value="YesK"/>
    <property type="match status" value="1"/>
</dbReference>
<evidence type="ECO:0000313" key="2">
    <source>
        <dbReference type="EMBL" id="PIK28157.1"/>
    </source>
</evidence>
<sequence length="89" mass="9745">MSFWLLTTILTVIIFGISLIFKKRNSSLQYGFPAALMMVSIILLIISFFVGRWEGLGLGAISVSLLISSVIALIITSISGFFKSEQKNA</sequence>
<reference evidence="2 3" key="1">
    <citation type="submission" date="2017-11" db="EMBL/GenBank/DDBJ databases">
        <title>Draft genome sequence of Bacillus pumilus 51_5il from lake Gorkoye (Russia: Novosibirsk region).</title>
        <authorList>
            <person name="Shipova A.A."/>
            <person name="Rozanov A.S."/>
            <person name="Bryanskaya A.V."/>
            <person name="Peltek S.E."/>
        </authorList>
    </citation>
    <scope>NUCLEOTIDE SEQUENCE [LARGE SCALE GENOMIC DNA]</scope>
    <source>
        <strain evidence="2 3">51_5il</strain>
    </source>
</reference>
<feature type="transmembrane region" description="Helical" evidence="1">
    <location>
        <begin position="28"/>
        <end position="50"/>
    </location>
</feature>
<feature type="transmembrane region" description="Helical" evidence="1">
    <location>
        <begin position="56"/>
        <end position="82"/>
    </location>
</feature>
<dbReference type="InterPro" id="IPR025434">
    <property type="entry name" value="YesK-like"/>
</dbReference>
<evidence type="ECO:0008006" key="4">
    <source>
        <dbReference type="Google" id="ProtNLM"/>
    </source>
</evidence>
<protein>
    <recommendedName>
        <fullName evidence="4">YesK-like protein</fullName>
    </recommendedName>
</protein>
<comment type="caution">
    <text evidence="2">The sequence shown here is derived from an EMBL/GenBank/DDBJ whole genome shotgun (WGS) entry which is preliminary data.</text>
</comment>
<gene>
    <name evidence="2" type="ORF">CTV99_04975</name>
</gene>
<accession>A0A2G8IXB7</accession>
<proteinExistence type="predicted"/>
<keyword evidence="1" id="KW-0812">Transmembrane</keyword>
<evidence type="ECO:0000313" key="3">
    <source>
        <dbReference type="Proteomes" id="UP000230768"/>
    </source>
</evidence>
<organism evidence="2 3">
    <name type="scientific">Bacillus pumilus</name>
    <name type="common">Bacillus mesentericus</name>
    <dbReference type="NCBI Taxonomy" id="1408"/>
    <lineage>
        <taxon>Bacteria</taxon>
        <taxon>Bacillati</taxon>
        <taxon>Bacillota</taxon>
        <taxon>Bacilli</taxon>
        <taxon>Bacillales</taxon>
        <taxon>Bacillaceae</taxon>
        <taxon>Bacillus</taxon>
    </lineage>
</organism>
<dbReference type="EMBL" id="PEKP01000005">
    <property type="protein sequence ID" value="PIK28157.1"/>
    <property type="molecule type" value="Genomic_DNA"/>
</dbReference>
<keyword evidence="1" id="KW-1133">Transmembrane helix</keyword>
<dbReference type="Proteomes" id="UP000230768">
    <property type="component" value="Unassembled WGS sequence"/>
</dbReference>
<keyword evidence="1" id="KW-0472">Membrane</keyword>
<dbReference type="RefSeq" id="WP_099726557.1">
    <property type="nucleotide sequence ID" value="NZ_PEKP01000005.1"/>
</dbReference>